<gene>
    <name evidence="1" type="ORF">ACFFIT_02665</name>
</gene>
<dbReference type="Proteomes" id="UP001589758">
    <property type="component" value="Unassembled WGS sequence"/>
</dbReference>
<sequence length="85" mass="9521">MASFGFSADDFSIDVYPENELSVTIFQRLGTQWRYSFGGATGLDYNALPAIFDLLGIKKKKRPQIFSDLQIMESAALAEIHKSNK</sequence>
<protein>
    <submittedName>
        <fullName evidence="1">DUF1799 domain-containing protein</fullName>
    </submittedName>
</protein>
<evidence type="ECO:0000313" key="1">
    <source>
        <dbReference type="EMBL" id="MFC0179005.1"/>
    </source>
</evidence>
<evidence type="ECO:0000313" key="2">
    <source>
        <dbReference type="Proteomes" id="UP001589758"/>
    </source>
</evidence>
<name>A0ABV6CA97_9GAMM</name>
<dbReference type="InterPro" id="IPR014915">
    <property type="entry name" value="Phage_TLS_TfmB"/>
</dbReference>
<comment type="caution">
    <text evidence="1">The sequence shown here is derived from an EMBL/GenBank/DDBJ whole genome shotgun (WGS) entry which is preliminary data.</text>
</comment>
<accession>A0ABV6CA97</accession>
<keyword evidence="2" id="KW-1185">Reference proteome</keyword>
<reference evidence="1 2" key="1">
    <citation type="submission" date="2024-09" db="EMBL/GenBank/DDBJ databases">
        <authorList>
            <person name="Sun Q."/>
            <person name="Mori K."/>
        </authorList>
    </citation>
    <scope>NUCLEOTIDE SEQUENCE [LARGE SCALE GENOMIC DNA]</scope>
    <source>
        <strain evidence="1 2">CCM 8545</strain>
    </source>
</reference>
<dbReference type="EMBL" id="JBHLXE010000027">
    <property type="protein sequence ID" value="MFC0179005.1"/>
    <property type="molecule type" value="Genomic_DNA"/>
</dbReference>
<organism evidence="1 2">
    <name type="scientific">Thorsellia kenyensis</name>
    <dbReference type="NCBI Taxonomy" id="1549888"/>
    <lineage>
        <taxon>Bacteria</taxon>
        <taxon>Pseudomonadati</taxon>
        <taxon>Pseudomonadota</taxon>
        <taxon>Gammaproteobacteria</taxon>
        <taxon>Enterobacterales</taxon>
        <taxon>Thorselliaceae</taxon>
        <taxon>Thorsellia</taxon>
    </lineage>
</organism>
<dbReference type="RefSeq" id="WP_385876191.1">
    <property type="nucleotide sequence ID" value="NZ_JBHLXE010000027.1"/>
</dbReference>
<dbReference type="Pfam" id="PF08809">
    <property type="entry name" value="DUF1799"/>
    <property type="match status" value="1"/>
</dbReference>
<proteinExistence type="predicted"/>